<reference evidence="3 4" key="1">
    <citation type="journal article" date="2016" name="Proc. Natl. Acad. Sci. U.S.A.">
        <title>Comparative genomics of biotechnologically important yeasts.</title>
        <authorList>
            <person name="Riley R."/>
            <person name="Haridas S."/>
            <person name="Wolfe K.H."/>
            <person name="Lopes M.R."/>
            <person name="Hittinger C.T."/>
            <person name="Goeker M."/>
            <person name="Salamov A.A."/>
            <person name="Wisecaver J.H."/>
            <person name="Long T.M."/>
            <person name="Calvey C.H."/>
            <person name="Aerts A.L."/>
            <person name="Barry K.W."/>
            <person name="Choi C."/>
            <person name="Clum A."/>
            <person name="Coughlan A.Y."/>
            <person name="Deshpande S."/>
            <person name="Douglass A.P."/>
            <person name="Hanson S.J."/>
            <person name="Klenk H.-P."/>
            <person name="LaButti K.M."/>
            <person name="Lapidus A."/>
            <person name="Lindquist E.A."/>
            <person name="Lipzen A.M."/>
            <person name="Meier-Kolthoff J.P."/>
            <person name="Ohm R.A."/>
            <person name="Otillar R.P."/>
            <person name="Pangilinan J.L."/>
            <person name="Peng Y."/>
            <person name="Rokas A."/>
            <person name="Rosa C.A."/>
            <person name="Scheuner C."/>
            <person name="Sibirny A.A."/>
            <person name="Slot J.C."/>
            <person name="Stielow J.B."/>
            <person name="Sun H."/>
            <person name="Kurtzman C.P."/>
            <person name="Blackwell M."/>
            <person name="Grigoriev I.V."/>
            <person name="Jeffries T.W."/>
        </authorList>
    </citation>
    <scope>NUCLEOTIDE SEQUENCE [LARGE SCALE GENOMIC DNA]</scope>
    <source>
        <strain evidence="3 4">NRRL Y-11557</strain>
    </source>
</reference>
<evidence type="ECO:0000313" key="3">
    <source>
        <dbReference type="EMBL" id="ODQ73607.1"/>
    </source>
</evidence>
<evidence type="ECO:0000313" key="4">
    <source>
        <dbReference type="Proteomes" id="UP000094385"/>
    </source>
</evidence>
<feature type="compositionally biased region" description="Polar residues" evidence="2">
    <location>
        <begin position="237"/>
        <end position="246"/>
    </location>
</feature>
<feature type="compositionally biased region" description="Polar residues" evidence="2">
    <location>
        <begin position="145"/>
        <end position="160"/>
    </location>
</feature>
<proteinExistence type="predicted"/>
<feature type="compositionally biased region" description="Basic and acidic residues" evidence="2">
    <location>
        <begin position="250"/>
        <end position="261"/>
    </location>
</feature>
<keyword evidence="4" id="KW-1185">Reference proteome</keyword>
<organism evidence="3 4">
    <name type="scientific">Lipomyces starkeyi NRRL Y-11557</name>
    <dbReference type="NCBI Taxonomy" id="675824"/>
    <lineage>
        <taxon>Eukaryota</taxon>
        <taxon>Fungi</taxon>
        <taxon>Dikarya</taxon>
        <taxon>Ascomycota</taxon>
        <taxon>Saccharomycotina</taxon>
        <taxon>Lipomycetes</taxon>
        <taxon>Lipomycetales</taxon>
        <taxon>Lipomycetaceae</taxon>
        <taxon>Lipomyces</taxon>
    </lineage>
</organism>
<name>A0A1E3Q9B2_LIPST</name>
<dbReference type="AlphaFoldDB" id="A0A1E3Q9B2"/>
<feature type="compositionally biased region" description="Basic and acidic residues" evidence="2">
    <location>
        <begin position="201"/>
        <end position="234"/>
    </location>
</feature>
<feature type="coiled-coil region" evidence="1">
    <location>
        <begin position="675"/>
        <end position="709"/>
    </location>
</feature>
<dbReference type="Proteomes" id="UP000094385">
    <property type="component" value="Unassembled WGS sequence"/>
</dbReference>
<dbReference type="EMBL" id="KV454293">
    <property type="protein sequence ID" value="ODQ73607.1"/>
    <property type="molecule type" value="Genomic_DNA"/>
</dbReference>
<feature type="region of interest" description="Disordered" evidence="2">
    <location>
        <begin position="1"/>
        <end position="73"/>
    </location>
</feature>
<evidence type="ECO:0000256" key="1">
    <source>
        <dbReference type="SAM" id="Coils"/>
    </source>
</evidence>
<evidence type="ECO:0000256" key="2">
    <source>
        <dbReference type="SAM" id="MobiDB-lite"/>
    </source>
</evidence>
<dbReference type="OrthoDB" id="10412168at2759"/>
<sequence length="738" mass="85443">MTQDQAQEDRKHSPARVASNQLRSFTQIVVPGMSAPEDARHNEGHEFNENSPCEENSEEEYLLQNLSVSGSSARPLDWDQLALPKRQSSLSKHGSRHKKWKQVEIFWEQSDDQPTQDIHRSQGLSEDEIDGESPTEQQLPDERPSQMSDQLPAADSQSGMSRVVHQAFQTSSNNDFQSEQLVGEPKTKMQPECNKMSNSECNEKTLPEYEEKLPSEFKKTNEKLRLDCKEKLPLEGDQSSPLQYSKKSPAAHERKSTDYNKKSLAKWKKSSLSPLGCKKLHSKHKLKPQLEFKKKSPVKSKLQSLPDLEEQPLWEDNLNITKQRNALTPHAHDFVPATTYRVSEAEQFYLEREQALSRARCESDIGAVKLKIWKGLLPEDPPRRELNFPQLEPSQLAKKKLKQREKYEIYDDNLLQAAELPDDLTIVCGNHFMVLRQALYLGWGSDESQKTLEQAADLFASIRKLESRHATYFEQNETARKFLIILDHRRKTYQKKLLEQRKMSKLGQQLAAFNHAIDMLDQAHAIISANDMCLRHQFHRLTLEMKGEIAERIYEWRQKRTHIYNNLKVIWNSIKENATAKLVNLTLTAMLPKKPKKTTIRRKQQTVHQYEATPPVSTQLVSPQEFYLQLYKSFTQQRNMLEGEIIDRMQDVNILTHQVQDLKDVQLQEKYSLLLLEAQRDLREVERLAANLEQQAGEAAKKRAEAKQMGPLEQVQKVETASSYHMSPIPVNRYYMLM</sequence>
<gene>
    <name evidence="3" type="ORF">LIPSTDRAFT_265652</name>
</gene>
<feature type="compositionally biased region" description="Polar residues" evidence="2">
    <location>
        <begin position="18"/>
        <end position="27"/>
    </location>
</feature>
<accession>A0A1E3Q9B2</accession>
<keyword evidence="1" id="KW-0175">Coiled coil</keyword>
<feature type="compositionally biased region" description="Basic and acidic residues" evidence="2">
    <location>
        <begin position="37"/>
        <end position="48"/>
    </location>
</feature>
<feature type="compositionally biased region" description="Polar residues" evidence="2">
    <location>
        <begin position="167"/>
        <end position="180"/>
    </location>
</feature>
<feature type="region of interest" description="Disordered" evidence="2">
    <location>
        <begin position="105"/>
        <end position="264"/>
    </location>
</feature>
<protein>
    <submittedName>
        <fullName evidence="3">Uncharacterized protein</fullName>
    </submittedName>
</protein>